<evidence type="ECO:0000313" key="2">
    <source>
        <dbReference type="Proteomes" id="UP000298615"/>
    </source>
</evidence>
<protein>
    <submittedName>
        <fullName evidence="1">Uncharacterized protein</fullName>
    </submittedName>
</protein>
<dbReference type="RefSeq" id="WP_136952764.1">
    <property type="nucleotide sequence ID" value="NZ_CP039712.1"/>
</dbReference>
<evidence type="ECO:0000313" key="1">
    <source>
        <dbReference type="EMBL" id="QCI85923.1"/>
    </source>
</evidence>
<dbReference type="OrthoDB" id="1819951at2"/>
<dbReference type="Pfam" id="PF12389">
    <property type="entry name" value="Peptidase_M73"/>
    <property type="match status" value="1"/>
</dbReference>
<dbReference type="InterPro" id="IPR022121">
    <property type="entry name" value="Peptidase_M73_camelysin"/>
</dbReference>
<accession>A0A4D7CSA8</accession>
<reference evidence="1 2" key="1">
    <citation type="submission" date="2019-04" db="EMBL/GenBank/DDBJ databases">
        <title>Vagococcus sp. nov., isolated from faeces of yaks (Bos grunniens).</title>
        <authorList>
            <person name="Ge Y."/>
        </authorList>
    </citation>
    <scope>NUCLEOTIDE SEQUENCE [LARGE SCALE GENOMIC DNA]</scope>
    <source>
        <strain evidence="1 2">MN-17</strain>
    </source>
</reference>
<proteinExistence type="predicted"/>
<dbReference type="NCBIfam" id="TIGR04090">
    <property type="entry name" value="exp_by_SipW_IV"/>
    <property type="match status" value="1"/>
</dbReference>
<gene>
    <name evidence="1" type="ORF">FA707_02640</name>
</gene>
<dbReference type="Proteomes" id="UP000298615">
    <property type="component" value="Chromosome"/>
</dbReference>
<name>A0A4D7CSA8_9ENTE</name>
<dbReference type="KEGG" id="vao:FA707_02640"/>
<dbReference type="InterPro" id="IPR023833">
    <property type="entry name" value="Signal_pept_SipW-depend-type"/>
</dbReference>
<keyword evidence="2" id="KW-1185">Reference proteome</keyword>
<organism evidence="1 2">
    <name type="scientific">Vagococcus zengguangii</name>
    <dbReference type="NCBI Taxonomy" id="2571750"/>
    <lineage>
        <taxon>Bacteria</taxon>
        <taxon>Bacillati</taxon>
        <taxon>Bacillota</taxon>
        <taxon>Bacilli</taxon>
        <taxon>Lactobacillales</taxon>
        <taxon>Enterococcaceae</taxon>
        <taxon>Vagococcus</taxon>
    </lineage>
</organism>
<dbReference type="NCBIfam" id="TIGR04088">
    <property type="entry name" value="cognate_SipW"/>
    <property type="match status" value="1"/>
</dbReference>
<dbReference type="EMBL" id="CP039712">
    <property type="protein sequence ID" value="QCI85923.1"/>
    <property type="molecule type" value="Genomic_DNA"/>
</dbReference>
<dbReference type="AlphaFoldDB" id="A0A4D7CSA8"/>
<dbReference type="InterPro" id="IPR024008">
    <property type="entry name" value="BsaA"/>
</dbReference>
<sequence>MKKNKKKLLAGSALGLVLLFGGTYAWFTSQDEVTNHFEGQIAGNDIQIVETYEPETNWEPGEEVNKDVAVANVSEYNAFTRVAFDEILKLLKDSSEVYYNGQTYVNKAGETIEVAMPLVMNSSMDYLAKGYTDVTAKLATEVKDITVNGKTYKFQLFEKAAIGTANQFSYGAVWMSGTEQAKAYIGNTSNLIARAADGTLSFNGIEPTISVVDKTYADALTANWTNPVYGKTPINDLVFKSATDDNIELNFVNVTNIPTEKKWFFNQADGYFYFVGKVASGDSTAQLLDSVKLLGSAGNQYSLFTFDLNVKAEGIQSISEAVTDNWPTASSELSSLLQTLADN</sequence>